<keyword evidence="3" id="KW-0863">Zinc-finger</keyword>
<evidence type="ECO:0000256" key="5">
    <source>
        <dbReference type="ARBA" id="ARBA00023242"/>
    </source>
</evidence>
<evidence type="ECO:0000256" key="1">
    <source>
        <dbReference type="ARBA" id="ARBA00004123"/>
    </source>
</evidence>
<dbReference type="OrthoDB" id="2790258at2759"/>
<dbReference type="GO" id="GO:0005634">
    <property type="term" value="C:nucleus"/>
    <property type="evidence" value="ECO:0007669"/>
    <property type="project" value="UniProtKB-SubCell"/>
</dbReference>
<dbReference type="PANTHER" id="PTHR46481">
    <property type="entry name" value="ZINC FINGER BED DOMAIN-CONTAINING PROTEIN 4"/>
    <property type="match status" value="1"/>
</dbReference>
<dbReference type="Proteomes" id="UP001140091">
    <property type="component" value="Unassembled WGS sequence"/>
</dbReference>
<name>A0A9W8J2V7_9AGAR</name>
<evidence type="ECO:0000313" key="7">
    <source>
        <dbReference type="Proteomes" id="UP001140091"/>
    </source>
</evidence>
<evidence type="ECO:0000256" key="3">
    <source>
        <dbReference type="ARBA" id="ARBA00022771"/>
    </source>
</evidence>
<evidence type="ECO:0000256" key="4">
    <source>
        <dbReference type="ARBA" id="ARBA00022833"/>
    </source>
</evidence>
<gene>
    <name evidence="6" type="ORF">H1R20_g9035</name>
</gene>
<keyword evidence="4" id="KW-0862">Zinc</keyword>
<dbReference type="GO" id="GO:0008270">
    <property type="term" value="F:zinc ion binding"/>
    <property type="evidence" value="ECO:0007669"/>
    <property type="project" value="UniProtKB-KW"/>
</dbReference>
<dbReference type="AlphaFoldDB" id="A0A9W8J2V7"/>
<dbReference type="SUPFAM" id="SSF53098">
    <property type="entry name" value="Ribonuclease H-like"/>
    <property type="match status" value="1"/>
</dbReference>
<evidence type="ECO:0000256" key="2">
    <source>
        <dbReference type="ARBA" id="ARBA00022723"/>
    </source>
</evidence>
<reference evidence="6" key="1">
    <citation type="submission" date="2022-06" db="EMBL/GenBank/DDBJ databases">
        <title>Genome Sequence of Candolleomyces eurysporus.</title>
        <authorList>
            <person name="Buettner E."/>
        </authorList>
    </citation>
    <scope>NUCLEOTIDE SEQUENCE</scope>
    <source>
        <strain evidence="6">VTCC 930004</strain>
    </source>
</reference>
<organism evidence="6 7">
    <name type="scientific">Candolleomyces eurysporus</name>
    <dbReference type="NCBI Taxonomy" id="2828524"/>
    <lineage>
        <taxon>Eukaryota</taxon>
        <taxon>Fungi</taxon>
        <taxon>Dikarya</taxon>
        <taxon>Basidiomycota</taxon>
        <taxon>Agaricomycotina</taxon>
        <taxon>Agaricomycetes</taxon>
        <taxon>Agaricomycetidae</taxon>
        <taxon>Agaricales</taxon>
        <taxon>Agaricineae</taxon>
        <taxon>Psathyrellaceae</taxon>
        <taxon>Candolleomyces</taxon>
    </lineage>
</organism>
<protein>
    <recommendedName>
        <fullName evidence="8">AC transposase</fullName>
    </recommendedName>
</protein>
<dbReference type="PANTHER" id="PTHR46481:SF10">
    <property type="entry name" value="ZINC FINGER BED DOMAIN-CONTAINING PROTEIN 39"/>
    <property type="match status" value="1"/>
</dbReference>
<comment type="caution">
    <text evidence="6">The sequence shown here is derived from an EMBL/GenBank/DDBJ whole genome shotgun (WGS) entry which is preliminary data.</text>
</comment>
<sequence>MWVVADDQSINVVESPEFRELLLFLGDGKLEDRDIPHRDKMTSMILDAHALEYQKMRKDLKNALGRISFTMDLWTDPNLTPFMAVTAHYYARKPDEGIAYRSGLVAFHYTPGGHSGDELSQHFFKIMDDLDVLHKIGSLTMDNASNNNTLMAAIELKLQELDIPFSADGNRIRCFPHVVNLACGAIIQELKKLATEKATNYEFDYIIDQPDWHLYLDALESDLIARVRALVAACRKSSQRRQDLQKIIREGNNKGLWAGKIRNPFPKDDPNVLRPLQLLRDCETRWSSIYLMITRFLYLYPAIQMFLLERSQSDLRDCLLDEHEISVLEDIHQVLHVAHLVQELLSGERTPTLSIALPTYELLISKWKDLKRTIPELAPFIGQGIRKIEEYMAETRKSRIYAHAMDEQKAAKKARDDAEDISIVERELLMWETDSLLTVPSFGDLTSFWAQWIYYQLKHLRDLVAQELDYTLEGGVTDAAFSELYDGGKFKELEELLANLEVSSS</sequence>
<dbReference type="EMBL" id="JANBPK010000943">
    <property type="protein sequence ID" value="KAJ2928061.1"/>
    <property type="molecule type" value="Genomic_DNA"/>
</dbReference>
<evidence type="ECO:0008006" key="8">
    <source>
        <dbReference type="Google" id="ProtNLM"/>
    </source>
</evidence>
<keyword evidence="2" id="KW-0479">Metal-binding</keyword>
<keyword evidence="5" id="KW-0539">Nucleus</keyword>
<feature type="non-terminal residue" evidence="6">
    <location>
        <position position="505"/>
    </location>
</feature>
<proteinExistence type="predicted"/>
<evidence type="ECO:0000313" key="6">
    <source>
        <dbReference type="EMBL" id="KAJ2928061.1"/>
    </source>
</evidence>
<dbReference type="InterPro" id="IPR052035">
    <property type="entry name" value="ZnF_BED_domain_contain"/>
</dbReference>
<dbReference type="InterPro" id="IPR012337">
    <property type="entry name" value="RNaseH-like_sf"/>
</dbReference>
<keyword evidence="7" id="KW-1185">Reference proteome</keyword>
<accession>A0A9W8J2V7</accession>
<comment type="subcellular location">
    <subcellularLocation>
        <location evidence="1">Nucleus</location>
    </subcellularLocation>
</comment>